<dbReference type="InterPro" id="IPR027417">
    <property type="entry name" value="P-loop_NTPase"/>
</dbReference>
<protein>
    <submittedName>
        <fullName evidence="3">Udk protein</fullName>
    </submittedName>
</protein>
<dbReference type="Gene3D" id="3.40.50.300">
    <property type="entry name" value="P-loop containing nucleotide triphosphate hydrolases"/>
    <property type="match status" value="1"/>
</dbReference>
<organism evidence="3 4">
    <name type="scientific">Symbiodinium necroappetens</name>
    <dbReference type="NCBI Taxonomy" id="1628268"/>
    <lineage>
        <taxon>Eukaryota</taxon>
        <taxon>Sar</taxon>
        <taxon>Alveolata</taxon>
        <taxon>Dinophyceae</taxon>
        <taxon>Suessiales</taxon>
        <taxon>Symbiodiniaceae</taxon>
        <taxon>Symbiodinium</taxon>
    </lineage>
</organism>
<dbReference type="EMBL" id="CAJNJA010025330">
    <property type="protein sequence ID" value="CAE7541056.1"/>
    <property type="molecule type" value="Genomic_DNA"/>
</dbReference>
<name>A0A812TW84_9DINO</name>
<dbReference type="GO" id="GO:0005524">
    <property type="term" value="F:ATP binding"/>
    <property type="evidence" value="ECO:0007669"/>
    <property type="project" value="InterPro"/>
</dbReference>
<dbReference type="SUPFAM" id="SSF52540">
    <property type="entry name" value="P-loop containing nucleoside triphosphate hydrolases"/>
    <property type="match status" value="1"/>
</dbReference>
<accession>A0A812TW84</accession>
<feature type="domain" description="Phosphoribulokinase/uridine kinase" evidence="2">
    <location>
        <begin position="40"/>
        <end position="218"/>
    </location>
</feature>
<feature type="region of interest" description="Disordered" evidence="1">
    <location>
        <begin position="261"/>
        <end position="319"/>
    </location>
</feature>
<evidence type="ECO:0000313" key="4">
    <source>
        <dbReference type="Proteomes" id="UP000601435"/>
    </source>
</evidence>
<keyword evidence="4" id="KW-1185">Reference proteome</keyword>
<evidence type="ECO:0000259" key="2">
    <source>
        <dbReference type="Pfam" id="PF00485"/>
    </source>
</evidence>
<dbReference type="Pfam" id="PF00485">
    <property type="entry name" value="PRK"/>
    <property type="match status" value="1"/>
</dbReference>
<evidence type="ECO:0000256" key="1">
    <source>
        <dbReference type="SAM" id="MobiDB-lite"/>
    </source>
</evidence>
<dbReference type="InterPro" id="IPR006083">
    <property type="entry name" value="PRK/URK"/>
</dbReference>
<gene>
    <name evidence="3" type="primary">udk</name>
    <name evidence="3" type="ORF">SNEC2469_LOCUS15576</name>
</gene>
<comment type="caution">
    <text evidence="3">The sequence shown here is derived from an EMBL/GenBank/DDBJ whole genome shotgun (WGS) entry which is preliminary data.</text>
</comment>
<reference evidence="3" key="1">
    <citation type="submission" date="2021-02" db="EMBL/GenBank/DDBJ databases">
        <authorList>
            <person name="Dougan E. K."/>
            <person name="Rhodes N."/>
            <person name="Thang M."/>
            <person name="Chan C."/>
        </authorList>
    </citation>
    <scope>NUCLEOTIDE SEQUENCE</scope>
</reference>
<proteinExistence type="predicted"/>
<dbReference type="Proteomes" id="UP000601435">
    <property type="component" value="Unassembled WGS sequence"/>
</dbReference>
<dbReference type="GO" id="GO:0016301">
    <property type="term" value="F:kinase activity"/>
    <property type="evidence" value="ECO:0007669"/>
    <property type="project" value="InterPro"/>
</dbReference>
<dbReference type="PANTHER" id="PTHR10285">
    <property type="entry name" value="URIDINE KINASE"/>
    <property type="match status" value="1"/>
</dbReference>
<sequence length="739" mass="81413">MVATCPGVLLRPRQARGTVATAAQSDAGETRPRAKRRVLVIGIAGASGCGKSTVAQKLAQNMGSPFTPISLDNYLMPKWMPKGNWETPAGVDFQTLTSDVKKAVNVLAQAETVPDRLLLGPSTSRADVICKGQGGRRLNSEQVVLFLEGFLLFYQQSLAKLFQAKIWIDASLETCMQRRFKRAKGKRKKANNAEKEAWFRDQVWHHYEQYKECQLGNASDALKVDGDLPKDEVYSECLRFCTERSRKAALKKPAVVLLPKQSLPEAAKKPSPKPLPKKRPLQPREPDYPPKSHQGPDMVCDQRDPVWKPLPKKRPRQRVEQGYNDWHVASGIRQVRAGGGALPDRALPEAQLAQGVAIYLRPNVQWRKRARTSGILSLFGYSDVGRWERAREKFEEAWPQTVTALVFLLHALLPAISTMSSLSVVLSALSPAAELHGWQGWDLLNRVACASLGLYSLFSVVLHQLQREYPEDELSTASVTVRAIVRGVLVIRVASRAVCFLAAWLYVLLIIDFGADQLWFWREGLQQGTPLGILGPMAWLLDAERSHLFANEKSVIFCMNLISVISQQRLVEVLSRREVLLRLIGAERVMASTICLLLKGVAVACTPSKSANPIAEFLVRVAPPPACCVAIVALRDHALPLGIAVVVAPRVTAMLGSSSCMLVGLCCGAYAAHAVLSVWYSYRGDLDSAALRLAMLVPGGVSSQAKGLLRGVLAGAHRRAVQLMAMGILQRAFRWLTQR</sequence>
<evidence type="ECO:0000313" key="3">
    <source>
        <dbReference type="EMBL" id="CAE7541056.1"/>
    </source>
</evidence>
<dbReference type="AlphaFoldDB" id="A0A812TW84"/>
<dbReference type="OrthoDB" id="432605at2759"/>